<name>A0A8J6JKA4_9FIRM</name>
<evidence type="ECO:0000313" key="5">
    <source>
        <dbReference type="EMBL" id="MBC5735795.1"/>
    </source>
</evidence>
<sequence>MESIIGMLYYKEQNMIYNALPRTLQPGYNFGPHCHKNVEVCMMTEGECDIVVNGETITVRTGEMMVIFPHMIHSFHMRSRRPAVFLQMHFQPDSFSWVEPDVAEEVKFLGYMTDEHSAYLLQPFSVRLRSCVERICTEMNNKEEEFSGPLAKIYIYEMVFLLSREISQGYRRIFVIENPLAIRAIQFISDHMEEKIGLADVAEACQVTPRYLSTVFKEVINITVNDYINIGKVDKAMRWLTESELTITEIASRLGFSSTQYFSTVFKRYTHVTPGEYKLMTDKNV</sequence>
<organism evidence="5 6">
    <name type="scientific">Lawsonibacter faecis</name>
    <dbReference type="NCBI Taxonomy" id="2763052"/>
    <lineage>
        <taxon>Bacteria</taxon>
        <taxon>Bacillati</taxon>
        <taxon>Bacillota</taxon>
        <taxon>Clostridia</taxon>
        <taxon>Eubacteriales</taxon>
        <taxon>Oscillospiraceae</taxon>
        <taxon>Lawsonibacter</taxon>
    </lineage>
</organism>
<keyword evidence="2" id="KW-0238">DNA-binding</keyword>
<evidence type="ECO:0000256" key="1">
    <source>
        <dbReference type="ARBA" id="ARBA00023015"/>
    </source>
</evidence>
<dbReference type="PANTHER" id="PTHR43280">
    <property type="entry name" value="ARAC-FAMILY TRANSCRIPTIONAL REGULATOR"/>
    <property type="match status" value="1"/>
</dbReference>
<dbReference type="PANTHER" id="PTHR43280:SF2">
    <property type="entry name" value="HTH-TYPE TRANSCRIPTIONAL REGULATOR EXSA"/>
    <property type="match status" value="1"/>
</dbReference>
<evidence type="ECO:0000256" key="2">
    <source>
        <dbReference type="ARBA" id="ARBA00023125"/>
    </source>
</evidence>
<keyword evidence="1" id="KW-0805">Transcription regulation</keyword>
<reference evidence="5" key="1">
    <citation type="submission" date="2020-08" db="EMBL/GenBank/DDBJ databases">
        <title>Genome public.</title>
        <authorList>
            <person name="Liu C."/>
            <person name="Sun Q."/>
        </authorList>
    </citation>
    <scope>NUCLEOTIDE SEQUENCE</scope>
    <source>
        <strain evidence="5">NSJ-52</strain>
    </source>
</reference>
<dbReference type="EMBL" id="JACOPQ010000001">
    <property type="protein sequence ID" value="MBC5735795.1"/>
    <property type="molecule type" value="Genomic_DNA"/>
</dbReference>
<dbReference type="PRINTS" id="PR00032">
    <property type="entry name" value="HTHARAC"/>
</dbReference>
<accession>A0A8J6JKA4</accession>
<comment type="caution">
    <text evidence="5">The sequence shown here is derived from an EMBL/GenBank/DDBJ whole genome shotgun (WGS) entry which is preliminary data.</text>
</comment>
<keyword evidence="6" id="KW-1185">Reference proteome</keyword>
<dbReference type="InterPro" id="IPR020449">
    <property type="entry name" value="Tscrpt_reg_AraC-type_HTH"/>
</dbReference>
<dbReference type="InterPro" id="IPR037923">
    <property type="entry name" value="HTH-like"/>
</dbReference>
<dbReference type="Pfam" id="PF02311">
    <property type="entry name" value="AraC_binding"/>
    <property type="match status" value="1"/>
</dbReference>
<dbReference type="InterPro" id="IPR018060">
    <property type="entry name" value="HTH_AraC"/>
</dbReference>
<keyword evidence="3" id="KW-0804">Transcription</keyword>
<evidence type="ECO:0000259" key="4">
    <source>
        <dbReference type="PROSITE" id="PS01124"/>
    </source>
</evidence>
<gene>
    <name evidence="5" type="ORF">H8S62_02055</name>
</gene>
<dbReference type="SUPFAM" id="SSF46689">
    <property type="entry name" value="Homeodomain-like"/>
    <property type="match status" value="2"/>
</dbReference>
<dbReference type="InterPro" id="IPR014710">
    <property type="entry name" value="RmlC-like_jellyroll"/>
</dbReference>
<dbReference type="SUPFAM" id="SSF51215">
    <property type="entry name" value="Regulatory protein AraC"/>
    <property type="match status" value="1"/>
</dbReference>
<dbReference type="GO" id="GO:0043565">
    <property type="term" value="F:sequence-specific DNA binding"/>
    <property type="evidence" value="ECO:0007669"/>
    <property type="project" value="InterPro"/>
</dbReference>
<dbReference type="Proteomes" id="UP000607645">
    <property type="component" value="Unassembled WGS sequence"/>
</dbReference>
<proteinExistence type="predicted"/>
<dbReference type="PROSITE" id="PS01124">
    <property type="entry name" value="HTH_ARAC_FAMILY_2"/>
    <property type="match status" value="1"/>
</dbReference>
<dbReference type="InterPro" id="IPR003313">
    <property type="entry name" value="AraC-bd"/>
</dbReference>
<evidence type="ECO:0000313" key="6">
    <source>
        <dbReference type="Proteomes" id="UP000607645"/>
    </source>
</evidence>
<dbReference type="InterPro" id="IPR009057">
    <property type="entry name" value="Homeodomain-like_sf"/>
</dbReference>
<dbReference type="CDD" id="cd02208">
    <property type="entry name" value="cupin_RmlC-like"/>
    <property type="match status" value="1"/>
</dbReference>
<feature type="domain" description="HTH araC/xylS-type" evidence="4">
    <location>
        <begin position="182"/>
        <end position="280"/>
    </location>
</feature>
<dbReference type="Gene3D" id="2.60.120.10">
    <property type="entry name" value="Jelly Rolls"/>
    <property type="match status" value="1"/>
</dbReference>
<dbReference type="Gene3D" id="1.10.10.60">
    <property type="entry name" value="Homeodomain-like"/>
    <property type="match status" value="2"/>
</dbReference>
<evidence type="ECO:0000256" key="3">
    <source>
        <dbReference type="ARBA" id="ARBA00023163"/>
    </source>
</evidence>
<dbReference type="Pfam" id="PF12833">
    <property type="entry name" value="HTH_18"/>
    <property type="match status" value="1"/>
</dbReference>
<dbReference type="AlphaFoldDB" id="A0A8J6JKA4"/>
<dbReference type="GO" id="GO:0003700">
    <property type="term" value="F:DNA-binding transcription factor activity"/>
    <property type="evidence" value="ECO:0007669"/>
    <property type="project" value="InterPro"/>
</dbReference>
<dbReference type="SMART" id="SM00342">
    <property type="entry name" value="HTH_ARAC"/>
    <property type="match status" value="1"/>
</dbReference>
<dbReference type="RefSeq" id="WP_155146910.1">
    <property type="nucleotide sequence ID" value="NZ_JACOPQ010000001.1"/>
</dbReference>
<protein>
    <submittedName>
        <fullName evidence="5">Helix-turn-helix transcriptional regulator</fullName>
    </submittedName>
</protein>